<organism evidence="2 3">
    <name type="scientific">Actinokineospora soli</name>
    <dbReference type="NCBI Taxonomy" id="1048753"/>
    <lineage>
        <taxon>Bacteria</taxon>
        <taxon>Bacillati</taxon>
        <taxon>Actinomycetota</taxon>
        <taxon>Actinomycetes</taxon>
        <taxon>Pseudonocardiales</taxon>
        <taxon>Pseudonocardiaceae</taxon>
        <taxon>Actinokineospora</taxon>
    </lineage>
</organism>
<accession>A0ABW2TT21</accession>
<evidence type="ECO:0000313" key="3">
    <source>
        <dbReference type="Proteomes" id="UP001596512"/>
    </source>
</evidence>
<protein>
    <submittedName>
        <fullName evidence="2">Uncharacterized protein</fullName>
    </submittedName>
</protein>
<name>A0ABW2TT21_9PSEU</name>
<gene>
    <name evidence="2" type="ORF">ACFQV2_23830</name>
</gene>
<dbReference type="EMBL" id="JBHTEY010000004">
    <property type="protein sequence ID" value="MFC7616052.1"/>
    <property type="molecule type" value="Genomic_DNA"/>
</dbReference>
<feature type="region of interest" description="Disordered" evidence="1">
    <location>
        <begin position="1"/>
        <end position="23"/>
    </location>
</feature>
<evidence type="ECO:0000256" key="1">
    <source>
        <dbReference type="SAM" id="MobiDB-lite"/>
    </source>
</evidence>
<dbReference type="Proteomes" id="UP001596512">
    <property type="component" value="Unassembled WGS sequence"/>
</dbReference>
<evidence type="ECO:0000313" key="2">
    <source>
        <dbReference type="EMBL" id="MFC7616052.1"/>
    </source>
</evidence>
<comment type="caution">
    <text evidence="2">The sequence shown here is derived from an EMBL/GenBank/DDBJ whole genome shotgun (WGS) entry which is preliminary data.</text>
</comment>
<sequence length="59" mass="6159">MTGHPWTIPPHLAEAEPEPTRDGLADADQAAEFIERFHAEHPDAGPAAPGSAGCALRSS</sequence>
<keyword evidence="3" id="KW-1185">Reference proteome</keyword>
<proteinExistence type="predicted"/>
<reference evidence="3" key="1">
    <citation type="journal article" date="2019" name="Int. J. Syst. Evol. Microbiol.">
        <title>The Global Catalogue of Microorganisms (GCM) 10K type strain sequencing project: providing services to taxonomists for standard genome sequencing and annotation.</title>
        <authorList>
            <consortium name="The Broad Institute Genomics Platform"/>
            <consortium name="The Broad Institute Genome Sequencing Center for Infectious Disease"/>
            <person name="Wu L."/>
            <person name="Ma J."/>
        </authorList>
    </citation>
    <scope>NUCLEOTIDE SEQUENCE [LARGE SCALE GENOMIC DNA]</scope>
    <source>
        <strain evidence="3">JCM 17695</strain>
    </source>
</reference>